<dbReference type="Gene3D" id="2.60.40.1260">
    <property type="entry name" value="Lamin Tail domain"/>
    <property type="match status" value="2"/>
</dbReference>
<feature type="domain" description="LTD" evidence="1">
    <location>
        <begin position="926"/>
        <end position="1045"/>
    </location>
</feature>
<organism evidence="2">
    <name type="scientific">marine metagenome</name>
    <dbReference type="NCBI Taxonomy" id="408172"/>
    <lineage>
        <taxon>unclassified sequences</taxon>
        <taxon>metagenomes</taxon>
        <taxon>ecological metagenomes</taxon>
    </lineage>
</organism>
<sequence length="1196" mass="133847">MRVIDQLQKQLIILIIVAVLCPLFAQAVVINEYMSSNGSTLYDENGDTPDWIELYNESTSAIDLDGYGITDNPSEPYNWVFPSITILPQNHLLIYASGKDRQEWVAHWETIIDWGDNWNYFLGSNAPPENWNHQNFNDAGWASGPSGFGYGDDDDATEVSPVISLYIRREFAISDIESVLKLVLHVDYDDAFVAFINGVEIARANIGFPGVPPANDQGADSWREAEMYQGGAPDEFMITAEESLLDSGTNVLAVQVHNFNIGSSDLTLIPFLTLGLDSAPQNAQGLSEHLDVADINLHTNFKISSVGETLVLSSPSGSIQDSISTGIMFGDVSRGRQPDGGVEWLFFGEPTPGTANVTPGYSGVLEAPYVDPHGGPFSNPSTITITTDTPGAEIHYTLDGSFPIEASPLYSGSLFIDDNIILRAIATKQGWLNSRPSTHSYLFDYNGNLPVISLSTNPEHFWDNDSGIYVMGSNATDPPWYYGANFWEDWERPIHIEMFEPNGDLGFSIDAGVKIYGNFSRTLPQKSLVIFARSSYGYTAIDYQIFPDKEIENFEAIVLRNSGNDYNNTHFRDGLVSILSDRTGVTSQAYRPAVVYLNGSYWGIQNIREKINEHFIASHFDVNPDNIDMLEKDNQVIHGDQAHYNDLLNFIETNDMSISDNYSVITSALNANNFIRYNITQIFIDNWDWPGNNIKYWRSRMPNGHWRWILFDADFAYGLYTPDGYAHDMLQFATNPNGPSPTIWGWDPWWPNPPWSTFLLRSLLENESFKNNFINQFSDLLNTTFQPDEILNTVDEITDLLADEMPNHLVRWGGAPNLWYYNVNTLRNFIFYRSAFMWSHILSYFDLAGTYQLFLGVAGGSGSININSINAHTFPWQGQYFDQIPIQIQAIPDPGFQFVEWDGINNINNSITVTSSIDTTFTAIFEPATYDSSAVVINEINYNSANDYDVQDWVELTNNGGGPINLSGWQFKDEDDSHIFIIPEQTMLENGGFIILAEDTAVFNGFFPGVGPVVGNLNFGLSGGGELIRLYDANGVFIDQVMYDDNYPWPEEADGDGPTLELTNPNLDNALPESWAYSNNMYGTPGNENSAYQGLVTENTLPVPTDFMLGQNYPNPFNPRTVIQYEVPTLEHITITIYDILGREVIQLVGGIQEPGYKAIIWDAKNEAGLSVGAGLYFYQLKTTTYVNTKKMVLVR</sequence>
<dbReference type="InterPro" id="IPR059177">
    <property type="entry name" value="GH29D-like_dom"/>
</dbReference>
<dbReference type="InterPro" id="IPR001322">
    <property type="entry name" value="Lamin_tail_dom"/>
</dbReference>
<name>A0A381U503_9ZZZZ</name>
<accession>A0A381U503</accession>
<feature type="domain" description="LTD" evidence="1">
    <location>
        <begin position="22"/>
        <end position="152"/>
    </location>
</feature>
<dbReference type="InterPro" id="IPR014867">
    <property type="entry name" value="Spore_coat_CotH_CotH2/3/7"/>
</dbReference>
<evidence type="ECO:0000259" key="1">
    <source>
        <dbReference type="PROSITE" id="PS51841"/>
    </source>
</evidence>
<dbReference type="Gene3D" id="2.60.40.4070">
    <property type="match status" value="1"/>
</dbReference>
<protein>
    <recommendedName>
        <fullName evidence="1">LTD domain-containing protein</fullName>
    </recommendedName>
</protein>
<dbReference type="Pfam" id="PF13290">
    <property type="entry name" value="CHB_HEX_C_1"/>
    <property type="match status" value="1"/>
</dbReference>
<dbReference type="SUPFAM" id="SSF74853">
    <property type="entry name" value="Lamin A/C globular tail domain"/>
    <property type="match status" value="2"/>
</dbReference>
<dbReference type="InterPro" id="IPR026444">
    <property type="entry name" value="Secre_tail"/>
</dbReference>
<dbReference type="InterPro" id="IPR036415">
    <property type="entry name" value="Lamin_tail_dom_sf"/>
</dbReference>
<dbReference type="NCBIfam" id="TIGR04183">
    <property type="entry name" value="Por_Secre_tail"/>
    <property type="match status" value="1"/>
</dbReference>
<dbReference type="Pfam" id="PF08757">
    <property type="entry name" value="CotH"/>
    <property type="match status" value="1"/>
</dbReference>
<dbReference type="AlphaFoldDB" id="A0A381U503"/>
<proteinExistence type="predicted"/>
<evidence type="ECO:0000313" key="2">
    <source>
        <dbReference type="EMBL" id="SVA23296.1"/>
    </source>
</evidence>
<dbReference type="EMBL" id="UINC01005747">
    <property type="protein sequence ID" value="SVA23296.1"/>
    <property type="molecule type" value="Genomic_DNA"/>
</dbReference>
<dbReference type="Gene3D" id="2.60.120.260">
    <property type="entry name" value="Galactose-binding domain-like"/>
    <property type="match status" value="1"/>
</dbReference>
<dbReference type="Pfam" id="PF00932">
    <property type="entry name" value="LTD"/>
    <property type="match status" value="2"/>
</dbReference>
<dbReference type="PROSITE" id="PS51841">
    <property type="entry name" value="LTD"/>
    <property type="match status" value="2"/>
</dbReference>
<gene>
    <name evidence="2" type="ORF">METZ01_LOCUS76150</name>
</gene>
<reference evidence="2" key="1">
    <citation type="submission" date="2018-05" db="EMBL/GenBank/DDBJ databases">
        <authorList>
            <person name="Lanie J.A."/>
            <person name="Ng W.-L."/>
            <person name="Kazmierczak K.M."/>
            <person name="Andrzejewski T.M."/>
            <person name="Davidsen T.M."/>
            <person name="Wayne K.J."/>
            <person name="Tettelin H."/>
            <person name="Glass J.I."/>
            <person name="Rusch D."/>
            <person name="Podicherti R."/>
            <person name="Tsui H.-C.T."/>
            <person name="Winkler M.E."/>
        </authorList>
    </citation>
    <scope>NUCLEOTIDE SEQUENCE</scope>
</reference>